<reference evidence="2 3" key="1">
    <citation type="journal article" date="2018" name="BMC Genomics">
        <title>Genomic evidence for intraspecific hybridization in a clonal and extremely halotolerant yeast.</title>
        <authorList>
            <person name="Gostincar C."/>
            <person name="Stajich J.E."/>
            <person name="Zupancic J."/>
            <person name="Zalar P."/>
            <person name="Gunde-Cimerman N."/>
        </authorList>
    </citation>
    <scope>NUCLEOTIDE SEQUENCE [LARGE SCALE GENOMIC DNA]</scope>
    <source>
        <strain evidence="2 3">EXF-2788</strain>
    </source>
</reference>
<comment type="caution">
    <text evidence="2">The sequence shown here is derived from an EMBL/GenBank/DDBJ whole genome shotgun (WGS) entry which is preliminary data.</text>
</comment>
<dbReference type="VEuPathDB" id="FungiDB:BTJ68_09492"/>
<evidence type="ECO:0000259" key="1">
    <source>
        <dbReference type="Pfam" id="PF01966"/>
    </source>
</evidence>
<accession>A0A3M7F0R6</accession>
<dbReference type="CDD" id="cd00077">
    <property type="entry name" value="HDc"/>
    <property type="match status" value="1"/>
</dbReference>
<dbReference type="AlphaFoldDB" id="A0A3M7F0R6"/>
<name>A0A3M7F0R6_HORWE</name>
<evidence type="ECO:0000313" key="2">
    <source>
        <dbReference type="EMBL" id="RMY82277.1"/>
    </source>
</evidence>
<dbReference type="InterPro" id="IPR003607">
    <property type="entry name" value="HD/PDEase_dom"/>
</dbReference>
<dbReference type="InterPro" id="IPR006674">
    <property type="entry name" value="HD_domain"/>
</dbReference>
<sequence length="283" mass="32122">MRRTRVSQLVAIVRHGNRALAKAQIGRHAVESHSPTAYLMQPKTIDSPPTKELAGVHIPDTPLVTKALDFARQHSTDYTYNHIVRSALFGFIISDKLPRTKERDREAHAVAAILHDLGFPIGHPPHSEVLSNDKRFEVDGANAAREFLKREADPQQWGKHRLQLVWDSIALHTIGTVVFHKEPECQACSYGIWADFQGPDRVPGGVLTWDEYNRVVQEFPRLGLMRGLKENMLHLCKMKPDTTYDNTVGEWGDRYLQGEGYNREGKLTQNLLETCDLDEKEAK</sequence>
<proteinExistence type="predicted"/>
<dbReference type="PANTHER" id="PTHR35569">
    <property type="entry name" value="CYANAMIDE HYDRATASE DDI2-RELATED"/>
    <property type="match status" value="1"/>
</dbReference>
<dbReference type="PANTHER" id="PTHR35569:SF1">
    <property type="entry name" value="CYANAMIDE HYDRATASE DDI2-RELATED"/>
    <property type="match status" value="1"/>
</dbReference>
<protein>
    <recommendedName>
        <fullName evidence="1">HD domain-containing protein</fullName>
    </recommendedName>
</protein>
<organism evidence="2 3">
    <name type="scientific">Hortaea werneckii</name>
    <name type="common">Black yeast</name>
    <name type="synonym">Cladosporium werneckii</name>
    <dbReference type="NCBI Taxonomy" id="91943"/>
    <lineage>
        <taxon>Eukaryota</taxon>
        <taxon>Fungi</taxon>
        <taxon>Dikarya</taxon>
        <taxon>Ascomycota</taxon>
        <taxon>Pezizomycotina</taxon>
        <taxon>Dothideomycetes</taxon>
        <taxon>Dothideomycetidae</taxon>
        <taxon>Mycosphaerellales</taxon>
        <taxon>Teratosphaeriaceae</taxon>
        <taxon>Hortaea</taxon>
    </lineage>
</organism>
<dbReference type="OrthoDB" id="2378324at2759"/>
<dbReference type="Gene3D" id="1.10.3210.10">
    <property type="entry name" value="Hypothetical protein af1432"/>
    <property type="match status" value="1"/>
</dbReference>
<dbReference type="SUPFAM" id="SSF109604">
    <property type="entry name" value="HD-domain/PDEase-like"/>
    <property type="match status" value="1"/>
</dbReference>
<dbReference type="Proteomes" id="UP000268823">
    <property type="component" value="Unassembled WGS sequence"/>
</dbReference>
<dbReference type="EMBL" id="QWIR01000221">
    <property type="protein sequence ID" value="RMY82277.1"/>
    <property type="molecule type" value="Genomic_DNA"/>
</dbReference>
<feature type="domain" description="HD" evidence="1">
    <location>
        <begin position="79"/>
        <end position="174"/>
    </location>
</feature>
<gene>
    <name evidence="2" type="ORF">D0861_07959</name>
</gene>
<evidence type="ECO:0000313" key="3">
    <source>
        <dbReference type="Proteomes" id="UP000268823"/>
    </source>
</evidence>
<dbReference type="Pfam" id="PF01966">
    <property type="entry name" value="HD"/>
    <property type="match status" value="1"/>
</dbReference>